<evidence type="ECO:0000313" key="4">
    <source>
        <dbReference type="Proteomes" id="UP000323000"/>
    </source>
</evidence>
<sequence>MNQMNGASLVHFTEHDNFRSMDYKLIMSILDPKINFMELEPTQSTSDSFLKLHTDILSPYDMDHVRAYADGLEEYSPASVLFCIGVQRRDVSYIEGQMKLERPQILTLLRKVMKKLYKYLSDIASKEFELAPSRIKERVLEPHNISVDEDLNNAAKQVEEGMKAKMEGLLNEDFLQRYAIVDKDANFDQALLSGGGKIPSGGHISVKSSKPGKQKDSEKSGKKRGQDDHGSKSKKKHKSHG</sequence>
<dbReference type="PANTHER" id="PTHR10925">
    <property type="entry name" value="N-ACETYLTRANSFERASE 10"/>
    <property type="match status" value="1"/>
</dbReference>
<gene>
    <name evidence="3" type="ORF">EZV62_015159</name>
</gene>
<dbReference type="GO" id="GO:1904812">
    <property type="term" value="P:rRNA acetylation involved in maturation of SSU-rRNA"/>
    <property type="evidence" value="ECO:0007669"/>
    <property type="project" value="TreeGrafter"/>
</dbReference>
<dbReference type="PANTHER" id="PTHR10925:SF5">
    <property type="entry name" value="RNA CYTIDINE ACETYLTRANSFERASE"/>
    <property type="match status" value="1"/>
</dbReference>
<feature type="compositionally biased region" description="Basic and acidic residues" evidence="1">
    <location>
        <begin position="213"/>
        <end position="231"/>
    </location>
</feature>
<dbReference type="GO" id="GO:0005730">
    <property type="term" value="C:nucleolus"/>
    <property type="evidence" value="ECO:0007669"/>
    <property type="project" value="TreeGrafter"/>
</dbReference>
<dbReference type="EMBL" id="VAHF01000006">
    <property type="protein sequence ID" value="TXG60586.1"/>
    <property type="molecule type" value="Genomic_DNA"/>
</dbReference>
<dbReference type="GO" id="GO:0000049">
    <property type="term" value="F:tRNA binding"/>
    <property type="evidence" value="ECO:0007669"/>
    <property type="project" value="TreeGrafter"/>
</dbReference>
<comment type="caution">
    <text evidence="3">The sequence shown here is derived from an EMBL/GenBank/DDBJ whole genome shotgun (WGS) entry which is preliminary data.</text>
</comment>
<dbReference type="InterPro" id="IPR032672">
    <property type="entry name" value="TmcA/NAT10/Kre33"/>
</dbReference>
<name>A0A5C7HW87_9ROSI</name>
<evidence type="ECO:0000313" key="3">
    <source>
        <dbReference type="EMBL" id="TXG60586.1"/>
    </source>
</evidence>
<dbReference type="GO" id="GO:1990883">
    <property type="term" value="F:18S rRNA cytidine N-acetyltransferase activity"/>
    <property type="evidence" value="ECO:0007669"/>
    <property type="project" value="TreeGrafter"/>
</dbReference>
<proteinExistence type="predicted"/>
<dbReference type="OrthoDB" id="1933147at2759"/>
<dbReference type="InterPro" id="IPR027992">
    <property type="entry name" value="tRNA_bind_dom"/>
</dbReference>
<evidence type="ECO:0000259" key="2">
    <source>
        <dbReference type="Pfam" id="PF13725"/>
    </source>
</evidence>
<feature type="region of interest" description="Disordered" evidence="1">
    <location>
        <begin position="197"/>
        <end position="241"/>
    </location>
</feature>
<evidence type="ECO:0000256" key="1">
    <source>
        <dbReference type="SAM" id="MobiDB-lite"/>
    </source>
</evidence>
<dbReference type="AlphaFoldDB" id="A0A5C7HW87"/>
<dbReference type="GO" id="GO:0030686">
    <property type="term" value="C:90S preribosome"/>
    <property type="evidence" value="ECO:0007669"/>
    <property type="project" value="TreeGrafter"/>
</dbReference>
<keyword evidence="4" id="KW-1185">Reference proteome</keyword>
<dbReference type="Pfam" id="PF13725">
    <property type="entry name" value="tRNA_bind_2"/>
    <property type="match status" value="1"/>
</dbReference>
<organism evidence="3 4">
    <name type="scientific">Acer yangbiense</name>
    <dbReference type="NCBI Taxonomy" id="1000413"/>
    <lineage>
        <taxon>Eukaryota</taxon>
        <taxon>Viridiplantae</taxon>
        <taxon>Streptophyta</taxon>
        <taxon>Embryophyta</taxon>
        <taxon>Tracheophyta</taxon>
        <taxon>Spermatophyta</taxon>
        <taxon>Magnoliopsida</taxon>
        <taxon>eudicotyledons</taxon>
        <taxon>Gunneridae</taxon>
        <taxon>Pentapetalae</taxon>
        <taxon>rosids</taxon>
        <taxon>malvids</taxon>
        <taxon>Sapindales</taxon>
        <taxon>Sapindaceae</taxon>
        <taxon>Hippocastanoideae</taxon>
        <taxon>Acereae</taxon>
        <taxon>Acer</taxon>
    </lineage>
</organism>
<dbReference type="Proteomes" id="UP000323000">
    <property type="component" value="Chromosome 6"/>
</dbReference>
<reference evidence="4" key="1">
    <citation type="journal article" date="2019" name="Gigascience">
        <title>De novo genome assembly of the endangered Acer yangbiense, a plant species with extremely small populations endemic to Yunnan Province, China.</title>
        <authorList>
            <person name="Yang J."/>
            <person name="Wariss H.M."/>
            <person name="Tao L."/>
            <person name="Zhang R."/>
            <person name="Yun Q."/>
            <person name="Hollingsworth P."/>
            <person name="Dao Z."/>
            <person name="Luo G."/>
            <person name="Guo H."/>
            <person name="Ma Y."/>
            <person name="Sun W."/>
        </authorList>
    </citation>
    <scope>NUCLEOTIDE SEQUENCE [LARGE SCALE GENOMIC DNA]</scope>
    <source>
        <strain evidence="4">cv. Malutang</strain>
    </source>
</reference>
<feature type="domain" description="Possible tRNA binding" evidence="2">
    <location>
        <begin position="78"/>
        <end position="190"/>
    </location>
</feature>
<accession>A0A5C7HW87</accession>
<feature type="compositionally biased region" description="Basic residues" evidence="1">
    <location>
        <begin position="232"/>
        <end position="241"/>
    </location>
</feature>
<protein>
    <recommendedName>
        <fullName evidence="2">Possible tRNA binding domain-containing protein</fullName>
    </recommendedName>
</protein>